<feature type="region of interest" description="Disordered" evidence="1">
    <location>
        <begin position="144"/>
        <end position="170"/>
    </location>
</feature>
<evidence type="ECO:0000313" key="2">
    <source>
        <dbReference type="EMBL" id="AVP42050.1"/>
    </source>
</evidence>
<organism evidence="2 3">
    <name type="scientific">Mycobacterium phage Naca</name>
    <dbReference type="NCBI Taxonomy" id="2126816"/>
    <lineage>
        <taxon>Viruses</taxon>
        <taxon>Duplodnaviria</taxon>
        <taxon>Heunggongvirae</taxon>
        <taxon>Uroviricota</taxon>
        <taxon>Caudoviricetes</taxon>
        <taxon>Benedictvirus</taxon>
        <taxon>Benedictvirus naca</taxon>
    </lineage>
</organism>
<dbReference type="KEGG" id="vg:64868500"/>
<evidence type="ECO:0000313" key="3">
    <source>
        <dbReference type="Proteomes" id="UP000240247"/>
    </source>
</evidence>
<gene>
    <name evidence="2" type="primary">12</name>
    <name evidence="2" type="ORF">SEA_NACA_12</name>
</gene>
<reference evidence="2 3" key="1">
    <citation type="submission" date="2018-03" db="EMBL/GenBank/DDBJ databases">
        <authorList>
            <person name="Terres M."/>
            <person name="Themann A.P."/>
            <person name="Wright B."/>
            <person name="Martinez M."/>
            <person name="Segura A."/>
            <person name="Grajeda J.L."/>
            <person name="Navarro-Ohara M."/>
            <person name="Castillo P."/>
            <person name="Jaramillo A."/>
            <person name="Rastegari A."/>
            <person name="Lopez C."/>
            <person name="Santillana N."/>
            <person name="Rubio S."/>
            <person name="Salmon J."/>
            <person name="Rojas L."/>
            <person name="Covarrubias P."/>
            <person name="Torres M."/>
            <person name="Farran E."/>
            <person name="Urias E."/>
            <person name="Llano M."/>
            <person name="Rosas-Acosta G."/>
            <person name="Serrano M.G."/>
            <person name="Buck G."/>
            <person name="Lee V."/>
            <person name="Wang Y."/>
            <person name="Carvalho R."/>
            <person name="Voegtly L."/>
            <person name="Shi R."/>
            <person name="Duckworth R."/>
            <person name="Johnson A."/>
            <person name="Loviza R."/>
            <person name="Walstead R."/>
            <person name="Shah Z."/>
            <person name="Kiflezghi M."/>
            <person name="Wade K."/>
            <person name="Bowman C.A."/>
            <person name="Russell D.A."/>
            <person name="Pope W.H."/>
            <person name="Jacobs-Sera D."/>
            <person name="Hatfull G.F."/>
        </authorList>
    </citation>
    <scope>NUCLEOTIDE SEQUENCE [LARGE SCALE GENOMIC DNA]</scope>
</reference>
<name>A0A2P1N219_9CAUD</name>
<evidence type="ECO:0000256" key="1">
    <source>
        <dbReference type="SAM" id="MobiDB-lite"/>
    </source>
</evidence>
<feature type="region of interest" description="Disordered" evidence="1">
    <location>
        <begin position="1"/>
        <end position="36"/>
    </location>
</feature>
<sequence>MGPIQPCPGGDMPDTPSTETPDAGATTETKTDEAAKTFSAEYVKDLREEAARYRTEKKDAVEAAKTETRAEVVAEYEPQIADRDTKIAELEKTVADQAAELLKLKAVVDAKVPVEDVFTVAELVHGADQESISESVKRVMSIYGKKQTPDVPTDPSQGSGGATPLNGDPIANLLKRAVGAK</sequence>
<dbReference type="GeneID" id="64868500"/>
<keyword evidence="3" id="KW-1185">Reference proteome</keyword>
<proteinExistence type="predicted"/>
<protein>
    <submittedName>
        <fullName evidence="2">Scaffolding protein</fullName>
    </submittedName>
</protein>
<dbReference type="RefSeq" id="YP_010060636.1">
    <property type="nucleotide sequence ID" value="NC_054774.1"/>
</dbReference>
<dbReference type="EMBL" id="MH020239">
    <property type="protein sequence ID" value="AVP42050.1"/>
    <property type="molecule type" value="Genomic_DNA"/>
</dbReference>
<accession>A0A2P1N219</accession>
<dbReference type="Proteomes" id="UP000240247">
    <property type="component" value="Segment"/>
</dbReference>